<evidence type="ECO:0000313" key="2">
    <source>
        <dbReference type="Proteomes" id="UP000887116"/>
    </source>
</evidence>
<protein>
    <submittedName>
        <fullName evidence="1">Uncharacterized protein</fullName>
    </submittedName>
</protein>
<organism evidence="1 2">
    <name type="scientific">Trichonephila clavata</name>
    <name type="common">Joro spider</name>
    <name type="synonym">Nephila clavata</name>
    <dbReference type="NCBI Taxonomy" id="2740835"/>
    <lineage>
        <taxon>Eukaryota</taxon>
        <taxon>Metazoa</taxon>
        <taxon>Ecdysozoa</taxon>
        <taxon>Arthropoda</taxon>
        <taxon>Chelicerata</taxon>
        <taxon>Arachnida</taxon>
        <taxon>Araneae</taxon>
        <taxon>Araneomorphae</taxon>
        <taxon>Entelegynae</taxon>
        <taxon>Araneoidea</taxon>
        <taxon>Nephilidae</taxon>
        <taxon>Trichonephila</taxon>
    </lineage>
</organism>
<evidence type="ECO:0000313" key="1">
    <source>
        <dbReference type="EMBL" id="GFR15090.1"/>
    </source>
</evidence>
<dbReference type="Proteomes" id="UP000887116">
    <property type="component" value="Unassembled WGS sequence"/>
</dbReference>
<dbReference type="AlphaFoldDB" id="A0A8X6J0W0"/>
<accession>A0A8X6J0W0</accession>
<proteinExistence type="predicted"/>
<dbReference type="EMBL" id="BMAO01027189">
    <property type="protein sequence ID" value="GFR15090.1"/>
    <property type="molecule type" value="Genomic_DNA"/>
</dbReference>
<sequence length="139" mass="15808">MENGQTYTGSPPNRFKVITVGCENEAFESDERLNVNSSSRPQHRLSVQDFLAVVVPGRRRSSSLNVPDSFETKWSWPSIRGSNWSSTRGHLPLYRKFPSPSSNEERVDAQNNLLKGSGILFVETMKLTEIQNYVYLIKN</sequence>
<reference evidence="1" key="1">
    <citation type="submission" date="2020-07" db="EMBL/GenBank/DDBJ databases">
        <title>Multicomponent nature underlies the extraordinary mechanical properties of spider dragline silk.</title>
        <authorList>
            <person name="Kono N."/>
            <person name="Nakamura H."/>
            <person name="Mori M."/>
            <person name="Yoshida Y."/>
            <person name="Ohtoshi R."/>
            <person name="Malay A.D."/>
            <person name="Moran D.A.P."/>
            <person name="Tomita M."/>
            <person name="Numata K."/>
            <person name="Arakawa K."/>
        </authorList>
    </citation>
    <scope>NUCLEOTIDE SEQUENCE</scope>
</reference>
<dbReference type="OrthoDB" id="6431907at2759"/>
<gene>
    <name evidence="1" type="ORF">TNCT_552101</name>
</gene>
<comment type="caution">
    <text evidence="1">The sequence shown here is derived from an EMBL/GenBank/DDBJ whole genome shotgun (WGS) entry which is preliminary data.</text>
</comment>
<keyword evidence="2" id="KW-1185">Reference proteome</keyword>
<name>A0A8X6J0W0_TRICU</name>